<dbReference type="EMBL" id="JAFJZO010000004">
    <property type="protein sequence ID" value="KAG5511674.1"/>
    <property type="molecule type" value="Genomic_DNA"/>
</dbReference>
<feature type="region of interest" description="Disordered" evidence="1">
    <location>
        <begin position="415"/>
        <end position="482"/>
    </location>
</feature>
<evidence type="ECO:0000313" key="3">
    <source>
        <dbReference type="Proteomes" id="UP000674318"/>
    </source>
</evidence>
<sequence>MGNDVSIVLHADAPVPSTVLATQHEVHADSDLDNYCSGVLSPPRVLSSPSESRVVERCPRISVMAADKARELLGVSDSATAEDASQRGPSPPLPAQKPPVLLVESCATPDAFITSSTFAEGLNAILNYVEEHRRGGSTATASGLSSSVVACCPIGIHFHPSVCLGNRLRTSEMRTACAEYCNIFLTHLVAALEKVRCDAQAGGGGPSTTTSAHLPMSTVSKGTTVARVPLRLLILYLDARSCRLDDTTGPWLASSLIMHAVRRTRPYALVLARTNAVGGGGSVDGFMTYFSSEVKADMLWASLQHVLLTHNDMSLQGVQTVLENLLAEDAMQDVLLQQQGVDAKAQRSKEVMTAVMQDRLFPRRSSQLLPQLYLVDVRHNHYSDSEVQEVLQNMTPCPDVHQPTLRQGVGAPTVPLQRPLGVNNGAPDVSRTGHNVAGPYDHRHQAEFHTQQAPSKHKCDAEPPPMPYASPAASPQQRQWKNTAAGWSNATPASDAGATAAKQARLPLRNPPHLSVSLQQSVQRLSVSQARESGHNGEQEDVKLTSEASVERVCYSHGGTALETTSASKLSSSETPPPMLSIGTLNPSTAATPTAFQFPQPQKALVAAHLPPSADGATHTQSTLPANEQVQTTSSPLTLRGGVRKMQLQSRPSGNRVRSPQSFPNHSQGGHPTNVNAAATAVEKVPGSLIMKRSGHLLRNLSPHSEAQVKTPIISVTPQQTAVPESPRVWRAHKSAPSPHPLDVLTLQRPHIVGGPPSQVPAPHSTTPRQRTAMSPSKGPSTVARACLTELDPEKYKLGDAEIEVHSPSLHAHCYSHRSSRHRGRRNSDTGCAENEPWLDEVVTQSQGRGTSPELRIGGRRRCYDIPAFAAAAARISPTALERGVRKRHESPAQAASRRAAASTTTSSSSAHRWSKNVYDKVRPCVDSQRDPGDAQLAKAECMAAATIETRTTVRTLRRAEGHLPEELNSRLRYPRSARQHKHHHPRTLVRMEPKARWDRSSPLSEAPSPSSGSLRPATTSWGVKTRAFSMPTKHNDSYAGATTMPGTAQASSAQRHHRLFTLSPTTTVIRCLSKVEGPHLVARETMTSRLRSVTSQRQRRFSEAQEHENAYHVRNRRPQTTIRTGAVTATTCVPWSQPLGVKTVLQEQKLRPPFLKQLSSDNSDYGVAMIASTSPSRCGNITTHREWGSAASHATDYVEQLVKLGLTQKSPHAVAGAASESGYNLNGIELVHSKLRTRTQAAF</sequence>
<feature type="region of interest" description="Disordered" evidence="1">
    <location>
        <begin position="755"/>
        <end position="782"/>
    </location>
</feature>
<gene>
    <name evidence="2" type="ORF">JKF63_07271</name>
</gene>
<feature type="compositionally biased region" description="Polar residues" evidence="1">
    <location>
        <begin position="1045"/>
        <end position="1054"/>
    </location>
</feature>
<feature type="compositionally biased region" description="Low complexity" evidence="1">
    <location>
        <begin position="895"/>
        <end position="911"/>
    </location>
</feature>
<dbReference type="AlphaFoldDB" id="A0A836LL96"/>
<accession>A0A836LL96</accession>
<proteinExistence type="predicted"/>
<feature type="compositionally biased region" description="Basic and acidic residues" evidence="1">
    <location>
        <begin position="990"/>
        <end position="1000"/>
    </location>
</feature>
<feature type="compositionally biased region" description="Basic residues" evidence="1">
    <location>
        <begin position="973"/>
        <end position="988"/>
    </location>
</feature>
<evidence type="ECO:0000256" key="1">
    <source>
        <dbReference type="SAM" id="MobiDB-lite"/>
    </source>
</evidence>
<dbReference type="GeneID" id="94293288"/>
<feature type="compositionally biased region" description="Low complexity" evidence="1">
    <location>
        <begin position="1001"/>
        <end position="1014"/>
    </location>
</feature>
<protein>
    <submittedName>
        <fullName evidence="2">Uncharacterized protein</fullName>
    </submittedName>
</protein>
<reference evidence="2 3" key="1">
    <citation type="submission" date="2021-02" db="EMBL/GenBank/DDBJ databases">
        <title>Porcisia hertigi Genome sequencing and assembly.</title>
        <authorList>
            <person name="Almutairi H."/>
            <person name="Gatherer D."/>
        </authorList>
    </citation>
    <scope>NUCLEOTIDE SEQUENCE [LARGE SCALE GENOMIC DNA]</scope>
    <source>
        <strain evidence="2 3">C119</strain>
    </source>
</reference>
<keyword evidence="3" id="KW-1185">Reference proteome</keyword>
<dbReference type="RefSeq" id="XP_067759766.1">
    <property type="nucleotide sequence ID" value="XM_067903211.1"/>
</dbReference>
<feature type="region of interest" description="Disordered" evidence="1">
    <location>
        <begin position="612"/>
        <end position="674"/>
    </location>
</feature>
<dbReference type="OrthoDB" id="266186at2759"/>
<feature type="region of interest" description="Disordered" evidence="1">
    <location>
        <begin position="881"/>
        <end position="915"/>
    </location>
</feature>
<comment type="caution">
    <text evidence="2">The sequence shown here is derived from an EMBL/GenBank/DDBJ whole genome shotgun (WGS) entry which is preliminary data.</text>
</comment>
<feature type="compositionally biased region" description="Polar residues" evidence="1">
    <location>
        <begin position="618"/>
        <end position="637"/>
    </location>
</feature>
<feature type="compositionally biased region" description="Polar residues" evidence="1">
    <location>
        <begin position="647"/>
        <end position="674"/>
    </location>
</feature>
<feature type="compositionally biased region" description="Polar residues" evidence="1">
    <location>
        <begin position="764"/>
        <end position="780"/>
    </location>
</feature>
<dbReference type="KEGG" id="phet:94293288"/>
<evidence type="ECO:0000313" key="2">
    <source>
        <dbReference type="EMBL" id="KAG5511674.1"/>
    </source>
</evidence>
<feature type="compositionally biased region" description="Basic and acidic residues" evidence="1">
    <location>
        <begin position="958"/>
        <end position="970"/>
    </location>
</feature>
<feature type="compositionally biased region" description="Basic and acidic residues" evidence="1">
    <location>
        <begin position="532"/>
        <end position="544"/>
    </location>
</feature>
<dbReference type="Proteomes" id="UP000674318">
    <property type="component" value="Unassembled WGS sequence"/>
</dbReference>
<organism evidence="2 3">
    <name type="scientific">Porcisia hertigi</name>
    <dbReference type="NCBI Taxonomy" id="2761500"/>
    <lineage>
        <taxon>Eukaryota</taxon>
        <taxon>Discoba</taxon>
        <taxon>Euglenozoa</taxon>
        <taxon>Kinetoplastea</taxon>
        <taxon>Metakinetoplastina</taxon>
        <taxon>Trypanosomatida</taxon>
        <taxon>Trypanosomatidae</taxon>
        <taxon>Leishmaniinae</taxon>
        <taxon>Porcisia</taxon>
    </lineage>
</organism>
<feature type="region of interest" description="Disordered" evidence="1">
    <location>
        <begin position="525"/>
        <end position="545"/>
    </location>
</feature>
<feature type="region of interest" description="Disordered" evidence="1">
    <location>
        <begin position="957"/>
        <end position="1056"/>
    </location>
</feature>
<name>A0A836LL96_9TRYP</name>